<evidence type="ECO:0008006" key="3">
    <source>
        <dbReference type="Google" id="ProtNLM"/>
    </source>
</evidence>
<dbReference type="InterPro" id="IPR032676">
    <property type="entry name" value="YkuD_2"/>
</dbReference>
<organism evidence="1 2">
    <name type="scientific">Belliella aquatica</name>
    <dbReference type="NCBI Taxonomy" id="1323734"/>
    <lineage>
        <taxon>Bacteria</taxon>
        <taxon>Pseudomonadati</taxon>
        <taxon>Bacteroidota</taxon>
        <taxon>Cytophagia</taxon>
        <taxon>Cytophagales</taxon>
        <taxon>Cyclobacteriaceae</taxon>
        <taxon>Belliella</taxon>
    </lineage>
</organism>
<gene>
    <name evidence="1" type="ORF">GCM10010993_09440</name>
</gene>
<reference evidence="2" key="1">
    <citation type="journal article" date="2019" name="Int. J. Syst. Evol. Microbiol.">
        <title>The Global Catalogue of Microorganisms (GCM) 10K type strain sequencing project: providing services to taxonomists for standard genome sequencing and annotation.</title>
        <authorList>
            <consortium name="The Broad Institute Genomics Platform"/>
            <consortium name="The Broad Institute Genome Sequencing Center for Infectious Disease"/>
            <person name="Wu L."/>
            <person name="Ma J."/>
        </authorList>
    </citation>
    <scope>NUCLEOTIDE SEQUENCE [LARGE SCALE GENOMIC DNA]</scope>
    <source>
        <strain evidence="2">CGMCC 1.12479</strain>
    </source>
</reference>
<evidence type="ECO:0000313" key="1">
    <source>
        <dbReference type="EMBL" id="GGC32605.1"/>
    </source>
</evidence>
<sequence>MKKIVLSIIFILSAVFTNLISADGKIKNKHLSANISIDAKYINENPSNGEYDLPSLAILNYALSGYQKLINQKDLSESKPLTVIDFSLPSTQKRLWIIEMNSGKIIHHGFVSHGRNSGDLNAERFSNTNSSYMSSLGFYLTGETYQGKHGYSLRLDGLEAGFNDKARERAIVIHGAAYAEEEFIHQTGRLGRSLGCPALPQEETALVIDLIKEQAVLFIYGNDPNYLTRSNILNS</sequence>
<name>A0ABQ1M096_9BACT</name>
<proteinExistence type="predicted"/>
<dbReference type="PANTHER" id="PTHR38477">
    <property type="entry name" value="HYPOTHETICAL EXPORTED PROTEIN"/>
    <property type="match status" value="1"/>
</dbReference>
<protein>
    <recommendedName>
        <fullName evidence="3">L,D-transpeptidase catalytic domain</fullName>
    </recommendedName>
</protein>
<evidence type="ECO:0000313" key="2">
    <source>
        <dbReference type="Proteomes" id="UP000635885"/>
    </source>
</evidence>
<dbReference type="Proteomes" id="UP000635885">
    <property type="component" value="Unassembled WGS sequence"/>
</dbReference>
<dbReference type="EMBL" id="BMFD01000003">
    <property type="protein sequence ID" value="GGC32605.1"/>
    <property type="molecule type" value="Genomic_DNA"/>
</dbReference>
<dbReference type="Pfam" id="PF13645">
    <property type="entry name" value="YkuD_2"/>
    <property type="match status" value="1"/>
</dbReference>
<dbReference type="PANTHER" id="PTHR38477:SF1">
    <property type="entry name" value="MUREIN L,D-TRANSPEPTIDASE CATALYTIC DOMAIN FAMILY PROTEIN"/>
    <property type="match status" value="1"/>
</dbReference>
<dbReference type="RefSeq" id="WP_188440230.1">
    <property type="nucleotide sequence ID" value="NZ_BMFD01000003.1"/>
</dbReference>
<accession>A0ABQ1M096</accession>
<comment type="caution">
    <text evidence="1">The sequence shown here is derived from an EMBL/GenBank/DDBJ whole genome shotgun (WGS) entry which is preliminary data.</text>
</comment>
<keyword evidence="2" id="KW-1185">Reference proteome</keyword>